<dbReference type="PANTHER" id="PTHR10283">
    <property type="entry name" value="SOLUTE CARRIER FAMILY 13 MEMBER"/>
    <property type="match status" value="1"/>
</dbReference>
<dbReference type="GO" id="GO:0015556">
    <property type="term" value="F:C4-dicarboxylate transmembrane transporter activity"/>
    <property type="evidence" value="ECO:0007669"/>
    <property type="project" value="UniProtKB-ARBA"/>
</dbReference>
<keyword evidence="3 6" id="KW-0812">Transmembrane</keyword>
<feature type="transmembrane region" description="Helical" evidence="6">
    <location>
        <begin position="308"/>
        <end position="328"/>
    </location>
</feature>
<accession>A0ABD0TCN4</accession>
<evidence type="ECO:0000256" key="4">
    <source>
        <dbReference type="ARBA" id="ARBA00022989"/>
    </source>
</evidence>
<keyword evidence="4 6" id="KW-1133">Transmembrane helix</keyword>
<dbReference type="GO" id="GO:0005310">
    <property type="term" value="F:dicarboxylic acid transmembrane transporter activity"/>
    <property type="evidence" value="ECO:0007669"/>
    <property type="project" value="UniProtKB-ARBA"/>
</dbReference>
<feature type="transmembrane region" description="Helical" evidence="6">
    <location>
        <begin position="352"/>
        <end position="373"/>
    </location>
</feature>
<evidence type="ECO:0000256" key="1">
    <source>
        <dbReference type="ARBA" id="ARBA00004141"/>
    </source>
</evidence>
<evidence type="ECO:0000313" key="7">
    <source>
        <dbReference type="EMBL" id="KAL0841154.1"/>
    </source>
</evidence>
<dbReference type="Proteomes" id="UP001549921">
    <property type="component" value="Unassembled WGS sequence"/>
</dbReference>
<evidence type="ECO:0000256" key="6">
    <source>
        <dbReference type="SAM" id="Phobius"/>
    </source>
</evidence>
<evidence type="ECO:0000256" key="2">
    <source>
        <dbReference type="ARBA" id="ARBA00006772"/>
    </source>
</evidence>
<feature type="transmembrane region" description="Helical" evidence="6">
    <location>
        <begin position="444"/>
        <end position="466"/>
    </location>
</feature>
<protein>
    <recommendedName>
        <fullName evidence="9">Protein I'm not dead yet-like</fullName>
    </recommendedName>
</protein>
<feature type="transmembrane region" description="Helical" evidence="6">
    <location>
        <begin position="98"/>
        <end position="117"/>
    </location>
</feature>
<feature type="transmembrane region" description="Helical" evidence="6">
    <location>
        <begin position="405"/>
        <end position="423"/>
    </location>
</feature>
<feature type="transmembrane region" description="Helical" evidence="6">
    <location>
        <begin position="59"/>
        <end position="86"/>
    </location>
</feature>
<reference evidence="7 8" key="1">
    <citation type="submission" date="2024-06" db="EMBL/GenBank/DDBJ databases">
        <title>A chromosome-level genome assembly of beet webworm, Loxostege sticticalis.</title>
        <authorList>
            <person name="Zhang Y."/>
        </authorList>
    </citation>
    <scope>NUCLEOTIDE SEQUENCE [LARGE SCALE GENOMIC DNA]</scope>
    <source>
        <strain evidence="7">AQ028</strain>
        <tissue evidence="7">Male pupae</tissue>
    </source>
</reference>
<dbReference type="EMBL" id="JBEDNZ010000006">
    <property type="protein sequence ID" value="KAL0841154.1"/>
    <property type="molecule type" value="Genomic_DNA"/>
</dbReference>
<comment type="caution">
    <text evidence="7">The sequence shown here is derived from an EMBL/GenBank/DDBJ whole genome shotgun (WGS) entry which is preliminary data.</text>
</comment>
<evidence type="ECO:0000256" key="5">
    <source>
        <dbReference type="ARBA" id="ARBA00023136"/>
    </source>
</evidence>
<comment type="similarity">
    <text evidence="2">Belongs to the SLC13A/DASS transporter (TC 2.A.47) family. NADC subfamily.</text>
</comment>
<dbReference type="GO" id="GO:0016020">
    <property type="term" value="C:membrane"/>
    <property type="evidence" value="ECO:0007669"/>
    <property type="project" value="UniProtKB-SubCell"/>
</dbReference>
<evidence type="ECO:0000256" key="3">
    <source>
        <dbReference type="ARBA" id="ARBA00022692"/>
    </source>
</evidence>
<name>A0ABD0TCN4_LOXSC</name>
<keyword evidence="5 6" id="KW-0472">Membrane</keyword>
<feature type="transmembrane region" description="Helical" evidence="6">
    <location>
        <begin position="486"/>
        <end position="513"/>
    </location>
</feature>
<sequence length="566" mass="62851">MLIREFFTPPEEDLSCFQRSWLFLSLHWKGTIIFLTPLILIAVLTPFPPMPHQWVGYTLLLMAIFWVTECIPIAITSFLPVVVFPLTGVMSTAETCKAYMNDSVMMFVGSLMLAYAIEQSGLHKRLAYFAIRIIGYSHCRLLLAMCVVTTFVSMWVTNTAATTMMVPINFAVLRVFDEQKIMKLYEVGPDGERFASDITACYFCSATFSATIGGIGTLVGTATNLAFKGLFQTAYPNAPEYLSFPKFTAFAFPYMVLMEACLYFYMIIVYFGAFRPGSAAAKQALITQKGKEAAHRAIQADSMKMGSFSFWEGMVLFLFTSAMLLFFCRSPQVFPGWGDVISRSFGIKDTRFIRDSALAIGVTLLMFILPSTLEIFKNFTAKYESQMPKKRVTSVLDWTRVNNEMPFSFMFLLGGGFALSDAAKMSGLNDRIGESMRGLKDLPNLAIIFIIIVVVIFITNFASNVAVANVMCPLAMQLAKEIQKNPLWYCIAAGFSASYCFMIPVGTPGNLIAQSAASIPVRKMIIAGAGPTVSTILLTFIAVSFYAPVIWPDLHEMPAWIGKIQV</sequence>
<gene>
    <name evidence="7" type="ORF">ABMA28_014900</name>
</gene>
<organism evidence="7 8">
    <name type="scientific">Loxostege sticticalis</name>
    <name type="common">Beet webworm moth</name>
    <dbReference type="NCBI Taxonomy" id="481309"/>
    <lineage>
        <taxon>Eukaryota</taxon>
        <taxon>Metazoa</taxon>
        <taxon>Ecdysozoa</taxon>
        <taxon>Arthropoda</taxon>
        <taxon>Hexapoda</taxon>
        <taxon>Insecta</taxon>
        <taxon>Pterygota</taxon>
        <taxon>Neoptera</taxon>
        <taxon>Endopterygota</taxon>
        <taxon>Lepidoptera</taxon>
        <taxon>Glossata</taxon>
        <taxon>Ditrysia</taxon>
        <taxon>Pyraloidea</taxon>
        <taxon>Crambidae</taxon>
        <taxon>Pyraustinae</taxon>
        <taxon>Loxostege</taxon>
    </lineage>
</organism>
<feature type="transmembrane region" description="Helical" evidence="6">
    <location>
        <begin position="525"/>
        <end position="547"/>
    </location>
</feature>
<feature type="transmembrane region" description="Helical" evidence="6">
    <location>
        <begin position="158"/>
        <end position="176"/>
    </location>
</feature>
<dbReference type="Pfam" id="PF00939">
    <property type="entry name" value="Na_sulph_symp"/>
    <property type="match status" value="1"/>
</dbReference>
<comment type="subcellular location">
    <subcellularLocation>
        <location evidence="1">Membrane</location>
        <topology evidence="1">Multi-pass membrane protein</topology>
    </subcellularLocation>
</comment>
<evidence type="ECO:0008006" key="9">
    <source>
        <dbReference type="Google" id="ProtNLM"/>
    </source>
</evidence>
<evidence type="ECO:0000313" key="8">
    <source>
        <dbReference type="Proteomes" id="UP001549921"/>
    </source>
</evidence>
<feature type="transmembrane region" description="Helical" evidence="6">
    <location>
        <begin position="251"/>
        <end position="273"/>
    </location>
</feature>
<dbReference type="AlphaFoldDB" id="A0ABD0TCN4"/>
<dbReference type="PANTHER" id="PTHR10283:SF82">
    <property type="entry name" value="SOLUTE CARRIER FAMILY 13 MEMBER 2"/>
    <property type="match status" value="1"/>
</dbReference>
<dbReference type="InterPro" id="IPR001898">
    <property type="entry name" value="SLC13A/DASS"/>
</dbReference>
<proteinExistence type="inferred from homology"/>
<feature type="transmembrane region" description="Helical" evidence="6">
    <location>
        <begin position="28"/>
        <end position="47"/>
    </location>
</feature>